<dbReference type="GO" id="GO:0016787">
    <property type="term" value="F:hydrolase activity"/>
    <property type="evidence" value="ECO:0007669"/>
    <property type="project" value="UniProtKB-KW"/>
</dbReference>
<dbReference type="RefSeq" id="WP_073056201.1">
    <property type="nucleotide sequence ID" value="NZ_FQUP01000004.1"/>
</dbReference>
<dbReference type="Proteomes" id="UP000184485">
    <property type="component" value="Unassembled WGS sequence"/>
</dbReference>
<evidence type="ECO:0000256" key="1">
    <source>
        <dbReference type="SAM" id="SignalP"/>
    </source>
</evidence>
<dbReference type="OrthoDB" id="8706994at2"/>
<proteinExistence type="predicted"/>
<dbReference type="EMBL" id="FQUP01000004">
    <property type="protein sequence ID" value="SHG29044.1"/>
    <property type="molecule type" value="Genomic_DNA"/>
</dbReference>
<organism evidence="2 3">
    <name type="scientific">Kaistia soli DSM 19436</name>
    <dbReference type="NCBI Taxonomy" id="1122133"/>
    <lineage>
        <taxon>Bacteria</taxon>
        <taxon>Pseudomonadati</taxon>
        <taxon>Pseudomonadota</taxon>
        <taxon>Alphaproteobacteria</taxon>
        <taxon>Hyphomicrobiales</taxon>
        <taxon>Kaistiaceae</taxon>
        <taxon>Kaistia</taxon>
    </lineage>
</organism>
<reference evidence="2 3" key="1">
    <citation type="submission" date="2016-11" db="EMBL/GenBank/DDBJ databases">
        <authorList>
            <person name="Jaros S."/>
            <person name="Januszkiewicz K."/>
            <person name="Wedrychowicz H."/>
        </authorList>
    </citation>
    <scope>NUCLEOTIDE SEQUENCE [LARGE SCALE GENOMIC DNA]</scope>
    <source>
        <strain evidence="2 3">DSM 19436</strain>
    </source>
</reference>
<protein>
    <submittedName>
        <fullName evidence="2">Chitosanase of glycosyl hydrolase group 75</fullName>
    </submittedName>
</protein>
<evidence type="ECO:0000313" key="2">
    <source>
        <dbReference type="EMBL" id="SHG29044.1"/>
    </source>
</evidence>
<gene>
    <name evidence="2" type="ORF">SAMN02745157_3928</name>
</gene>
<keyword evidence="2" id="KW-0378">Hydrolase</keyword>
<feature type="chain" id="PRO_5012567507" evidence="1">
    <location>
        <begin position="22"/>
        <end position="552"/>
    </location>
</feature>
<keyword evidence="1" id="KW-0732">Signal</keyword>
<keyword evidence="3" id="KW-1185">Reference proteome</keyword>
<accession>A0A1M5IL12</accession>
<sequence>MRQLLLAGAVAAGLCPVPSVAANVGKCHFDTATLSFQGTDSQQAACLLRKVGRLGAVSPAPAVLPASLAGLIGQPATLSKTDIAAYLARSNITETEVGGPLADPLSHARAGDVRAPQARYFVIHDTSAPTLSQADPWPEDRAVDTISSTAAHVFVGRIGTLKAPNSFAVPMRATKLESRVVGTPSKGLFLHIELLQPRKTIRIGRALIDADAPDPGFTPVQYERLALLYTVASARRGNWLVPAFHAAIDEGLSDAHDDPQKFDMAAFAAALVSVQAAIAQHADAAPAAIAVDPMTTGATGADPEAVCRRLVAGLPSLSGGRELVAANSGGETFRQLYADCDRTNLFGGRSLPTYNGRRLKCSTDPNNLAALKTWGDGTVVFTAKASVDADGSPVIGGSGWPNQVQTWLNFDRGSEFIFANAEEIPFIVVPQRTPDRQISFQRDTGIGPGDLAIAIKGDKCSFGVVGDSGPWFRIGEASMRTQADLGNPQCARQDEHPCKRLRGGSGIGIAAGVTYVVFPKTRPRPLLSQTAAEVAAREGAAKAAGFLAANSR</sequence>
<feature type="signal peptide" evidence="1">
    <location>
        <begin position="1"/>
        <end position="21"/>
    </location>
</feature>
<evidence type="ECO:0000313" key="3">
    <source>
        <dbReference type="Proteomes" id="UP000184485"/>
    </source>
</evidence>
<dbReference type="AlphaFoldDB" id="A0A1M5IL12"/>
<name>A0A1M5IL12_9HYPH</name>